<feature type="region of interest" description="Disordered" evidence="6">
    <location>
        <begin position="526"/>
        <end position="561"/>
    </location>
</feature>
<dbReference type="InterPro" id="IPR011043">
    <property type="entry name" value="Gal_Oxase/kelch_b-propeller"/>
</dbReference>
<reference evidence="9" key="1">
    <citation type="submission" date="2022-07" db="EMBL/GenBank/DDBJ databases">
        <title>Phylogenomic reconstructions and comparative analyses of Kickxellomycotina fungi.</title>
        <authorList>
            <person name="Reynolds N.K."/>
            <person name="Stajich J.E."/>
            <person name="Barry K."/>
            <person name="Grigoriev I.V."/>
            <person name="Crous P."/>
            <person name="Smith M.E."/>
        </authorList>
    </citation>
    <scope>NUCLEOTIDE SEQUENCE</scope>
    <source>
        <strain evidence="9">CBS 109367</strain>
    </source>
</reference>
<dbReference type="PROSITE" id="PS00134">
    <property type="entry name" value="TRYPSIN_HIS"/>
    <property type="match status" value="1"/>
</dbReference>
<dbReference type="InterPro" id="IPR056737">
    <property type="entry name" value="Beta-prop_ATRN-MKLN-like"/>
</dbReference>
<dbReference type="PANTHER" id="PTHR24276:SF98">
    <property type="entry name" value="FI18310P1-RELATED"/>
    <property type="match status" value="1"/>
</dbReference>
<dbReference type="PROSITE" id="PS50240">
    <property type="entry name" value="TRYPSIN_DOM"/>
    <property type="match status" value="1"/>
</dbReference>
<evidence type="ECO:0000256" key="7">
    <source>
        <dbReference type="SAM" id="Phobius"/>
    </source>
</evidence>
<evidence type="ECO:0000259" key="8">
    <source>
        <dbReference type="PROSITE" id="PS50240"/>
    </source>
</evidence>
<keyword evidence="5" id="KW-0378">Hydrolase</keyword>
<keyword evidence="4" id="KW-1015">Disulfide bond</keyword>
<dbReference type="InterPro" id="IPR009003">
    <property type="entry name" value="Peptidase_S1_PA"/>
</dbReference>
<dbReference type="SUPFAM" id="SSF117281">
    <property type="entry name" value="Kelch motif"/>
    <property type="match status" value="1"/>
</dbReference>
<evidence type="ECO:0000256" key="2">
    <source>
        <dbReference type="ARBA" id="ARBA00022441"/>
    </source>
</evidence>
<dbReference type="SUPFAM" id="SSF50965">
    <property type="entry name" value="Galactose oxidase, central domain"/>
    <property type="match status" value="1"/>
</dbReference>
<organism evidence="9 10">
    <name type="scientific">Coemansia spiralis</name>
    <dbReference type="NCBI Taxonomy" id="417178"/>
    <lineage>
        <taxon>Eukaryota</taxon>
        <taxon>Fungi</taxon>
        <taxon>Fungi incertae sedis</taxon>
        <taxon>Zoopagomycota</taxon>
        <taxon>Kickxellomycotina</taxon>
        <taxon>Kickxellomycetes</taxon>
        <taxon>Kickxellales</taxon>
        <taxon>Kickxellaceae</taxon>
        <taxon>Coemansia</taxon>
    </lineage>
</organism>
<keyword evidence="7" id="KW-0812">Transmembrane</keyword>
<dbReference type="Proteomes" id="UP001151516">
    <property type="component" value="Unassembled WGS sequence"/>
</dbReference>
<dbReference type="Gene3D" id="2.40.10.10">
    <property type="entry name" value="Trypsin-like serine proteases"/>
    <property type="match status" value="1"/>
</dbReference>
<dbReference type="Gene3D" id="2.120.10.80">
    <property type="entry name" value="Kelch-type beta propeller"/>
    <property type="match status" value="2"/>
</dbReference>
<keyword evidence="7" id="KW-1133">Transmembrane helix</keyword>
<dbReference type="FunFam" id="2.40.10.10:FF:000068">
    <property type="entry name" value="transmembrane protease serine 2"/>
    <property type="match status" value="1"/>
</dbReference>
<keyword evidence="2" id="KW-0880">Kelch repeat</keyword>
<dbReference type="Pfam" id="PF00089">
    <property type="entry name" value="Trypsin"/>
    <property type="match status" value="1"/>
</dbReference>
<dbReference type="Pfam" id="PF24681">
    <property type="entry name" value="Kelch_KLHDC2_KLHL20_DRC7"/>
    <property type="match status" value="1"/>
</dbReference>
<dbReference type="InterPro" id="IPR001314">
    <property type="entry name" value="Peptidase_S1A"/>
</dbReference>
<feature type="compositionally biased region" description="Polar residues" evidence="6">
    <location>
        <begin position="539"/>
        <end position="556"/>
    </location>
</feature>
<evidence type="ECO:0000256" key="5">
    <source>
        <dbReference type="RuleBase" id="RU363034"/>
    </source>
</evidence>
<dbReference type="SMART" id="SM00020">
    <property type="entry name" value="Tryp_SPc"/>
    <property type="match status" value="1"/>
</dbReference>
<evidence type="ECO:0000313" key="10">
    <source>
        <dbReference type="Proteomes" id="UP001151516"/>
    </source>
</evidence>
<feature type="region of interest" description="Disordered" evidence="6">
    <location>
        <begin position="373"/>
        <end position="396"/>
    </location>
</feature>
<evidence type="ECO:0000256" key="1">
    <source>
        <dbReference type="ARBA" id="ARBA00007664"/>
    </source>
</evidence>
<keyword evidence="5" id="KW-0645">Protease</keyword>
<dbReference type="Pfam" id="PF24981">
    <property type="entry name" value="Beta-prop_ATRN-LZTR1"/>
    <property type="match status" value="1"/>
</dbReference>
<dbReference type="CDD" id="cd00190">
    <property type="entry name" value="Tryp_SPc"/>
    <property type="match status" value="1"/>
</dbReference>
<dbReference type="InterPro" id="IPR050430">
    <property type="entry name" value="Peptidase_S1"/>
</dbReference>
<keyword evidence="5" id="KW-0720">Serine protease</keyword>
<dbReference type="InterPro" id="IPR043504">
    <property type="entry name" value="Peptidase_S1_PA_chymotrypsin"/>
</dbReference>
<comment type="similarity">
    <text evidence="1">Belongs to the peptidase S1 family.</text>
</comment>
<dbReference type="GO" id="GO:0006508">
    <property type="term" value="P:proteolysis"/>
    <property type="evidence" value="ECO:0007669"/>
    <property type="project" value="UniProtKB-KW"/>
</dbReference>
<gene>
    <name evidence="9" type="ORF">IWW39_003229</name>
</gene>
<dbReference type="OrthoDB" id="45365at2759"/>
<keyword evidence="3" id="KW-0677">Repeat</keyword>
<accession>A0A9W8GJE9</accession>
<keyword evidence="10" id="KW-1185">Reference proteome</keyword>
<evidence type="ECO:0000313" key="9">
    <source>
        <dbReference type="EMBL" id="KAJ2687005.1"/>
    </source>
</evidence>
<name>A0A9W8GJE9_9FUNG</name>
<dbReference type="InterPro" id="IPR033116">
    <property type="entry name" value="TRYPSIN_SER"/>
</dbReference>
<evidence type="ECO:0000256" key="6">
    <source>
        <dbReference type="SAM" id="MobiDB-lite"/>
    </source>
</evidence>
<keyword evidence="7" id="KW-0472">Membrane</keyword>
<dbReference type="SUPFAM" id="SSF50494">
    <property type="entry name" value="Trypsin-like serine proteases"/>
    <property type="match status" value="1"/>
</dbReference>
<feature type="transmembrane region" description="Helical" evidence="7">
    <location>
        <begin position="330"/>
        <end position="354"/>
    </location>
</feature>
<dbReference type="InterPro" id="IPR018114">
    <property type="entry name" value="TRYPSIN_HIS"/>
</dbReference>
<dbReference type="InterPro" id="IPR015915">
    <property type="entry name" value="Kelch-typ_b-propeller"/>
</dbReference>
<dbReference type="PROSITE" id="PS00135">
    <property type="entry name" value="TRYPSIN_SER"/>
    <property type="match status" value="1"/>
</dbReference>
<dbReference type="AlphaFoldDB" id="A0A9W8GJE9"/>
<sequence length="881" mass="92389">MLYGGTTKTGAKDPLSVASKGVTSLQVFNLNNNKWYAPTTANAPKAGPVLPACGAASGNIWVYSSQYGTPGKASTAVSLLDSVHWSWSSPTQQGQLPVTRFGAASAFADTTQSFYIHGGVPLSDDTNTAGSTPGIANNMDVLQPSGLTWTYASNGPARKYHTMCFMSSIDSLVLFGGSDQNIASYNDVKTFSVKSNGWQYLVKVEGTAPAERILHSAVCTADSMYVFGGTHSVSDDPSDSAVWVLKASGPTSFTWSKAPIPASAQGMGPTARSGHSAALHGNNMYIYGGVGPSGQDGTMYKLDLDKWQWSQTNVAGSGAETQKEHKTKTAVLIAAIVCAVLGVVTIGIAATVIYRCVRRRNARFFDVARRHSASLSEASGDEDEADGLPVGEPKRSNSVLYHESDAGLYRRDSAANMEIPPASWPATHSHSSIAFLPLPPMPPADFMSGQSSSSIRTPAEEISAATTPATIAAELLPATAKGAVSNGSGGMLKTMRAHARSLSTRIGSSRLSMAFSDTASHSTASVVKPPASVRPKRAVTSSTPTMAHRNLQSPGANKSGAVNMYGSDQARLEGEYRHAEAINQILLSGQPIPAWLRDAVNQAQTSGESSNEHALAPIAQAFPFGNLIPRIMGGSAANEGEYPFIVYLYNAGEKTYCGGSIISDTWILTAAHCIKKSTVNDITVYIGEITYSINPDKGAKVSEIHSHPQYNDQTMVNDISLLKLSKPITNKNAGTIAIDTTNVGDGISVTALGWGFTSPGGSTPAQTLQKGELKTLSQAQCSQKDTKFDGNNGARICVAGDTGTDTCPGDSGGPLVRKVDGKNVLVGITSFGTAGPGQQITSSCGGKGMVSLFTHPNYFMSFIKSTTGELRQIQASDTSDG</sequence>
<dbReference type="GO" id="GO:0004252">
    <property type="term" value="F:serine-type endopeptidase activity"/>
    <property type="evidence" value="ECO:0007669"/>
    <property type="project" value="InterPro"/>
</dbReference>
<feature type="domain" description="Peptidase S1" evidence="8">
    <location>
        <begin position="631"/>
        <end position="868"/>
    </location>
</feature>
<protein>
    <recommendedName>
        <fullName evidence="8">Peptidase S1 domain-containing protein</fullName>
    </recommendedName>
</protein>
<dbReference type="EMBL" id="JANBTX010000086">
    <property type="protein sequence ID" value="KAJ2687005.1"/>
    <property type="molecule type" value="Genomic_DNA"/>
</dbReference>
<dbReference type="PRINTS" id="PR00722">
    <property type="entry name" value="CHYMOTRYPSIN"/>
</dbReference>
<comment type="caution">
    <text evidence="9">The sequence shown here is derived from an EMBL/GenBank/DDBJ whole genome shotgun (WGS) entry which is preliminary data.</text>
</comment>
<evidence type="ECO:0000256" key="4">
    <source>
        <dbReference type="ARBA" id="ARBA00023157"/>
    </source>
</evidence>
<dbReference type="PANTHER" id="PTHR24276">
    <property type="entry name" value="POLYSERASE-RELATED"/>
    <property type="match status" value="1"/>
</dbReference>
<proteinExistence type="inferred from homology"/>
<evidence type="ECO:0000256" key="3">
    <source>
        <dbReference type="ARBA" id="ARBA00022737"/>
    </source>
</evidence>
<dbReference type="InterPro" id="IPR001254">
    <property type="entry name" value="Trypsin_dom"/>
</dbReference>